<dbReference type="STRING" id="7217.B3MCX3"/>
<feature type="region of interest" description="Disordered" evidence="1">
    <location>
        <begin position="65"/>
        <end position="113"/>
    </location>
</feature>
<feature type="compositionally biased region" description="Acidic residues" evidence="1">
    <location>
        <begin position="91"/>
        <end position="104"/>
    </location>
</feature>
<sequence length="132" mass="14198">MGDEGEGDAPAGAPAAPETTTPAADTTTAGAQMMLNTPWLTAAAVAFYATKAMWVKFREIGLAKQKKRHQKLRADQPDNKADHLDGLETVAEAEAEDESEDEPDANFTPKHLSSQGLDVVKNNRIEILPVKL</sequence>
<dbReference type="AlphaFoldDB" id="B3MCX3"/>
<evidence type="ECO:0000256" key="1">
    <source>
        <dbReference type="SAM" id="MobiDB-lite"/>
    </source>
</evidence>
<evidence type="ECO:0000313" key="2">
    <source>
        <dbReference type="EMBL" id="EDV37375.2"/>
    </source>
</evidence>
<keyword evidence="3" id="KW-1185">Reference proteome</keyword>
<dbReference type="Proteomes" id="UP000007801">
    <property type="component" value="Unassembled WGS sequence"/>
</dbReference>
<organism evidence="2 3">
    <name type="scientific">Drosophila ananassae</name>
    <name type="common">Fruit fly</name>
    <dbReference type="NCBI Taxonomy" id="7217"/>
    <lineage>
        <taxon>Eukaryota</taxon>
        <taxon>Metazoa</taxon>
        <taxon>Ecdysozoa</taxon>
        <taxon>Arthropoda</taxon>
        <taxon>Hexapoda</taxon>
        <taxon>Insecta</taxon>
        <taxon>Pterygota</taxon>
        <taxon>Neoptera</taxon>
        <taxon>Endopterygota</taxon>
        <taxon>Diptera</taxon>
        <taxon>Brachycera</taxon>
        <taxon>Muscomorpha</taxon>
        <taxon>Ephydroidea</taxon>
        <taxon>Drosophilidae</taxon>
        <taxon>Drosophila</taxon>
        <taxon>Sophophora</taxon>
    </lineage>
</organism>
<dbReference type="InParanoid" id="B3MCX3"/>
<evidence type="ECO:0000313" key="3">
    <source>
        <dbReference type="Proteomes" id="UP000007801"/>
    </source>
</evidence>
<dbReference type="KEGG" id="dan:6496255"/>
<feature type="compositionally biased region" description="Basic and acidic residues" evidence="1">
    <location>
        <begin position="72"/>
        <end position="86"/>
    </location>
</feature>
<reference evidence="2 3" key="1">
    <citation type="journal article" date="2007" name="Nature">
        <title>Evolution of genes and genomes on the Drosophila phylogeny.</title>
        <authorList>
            <consortium name="Drosophila 12 Genomes Consortium"/>
            <person name="Clark A.G."/>
            <person name="Eisen M.B."/>
            <person name="Smith D.R."/>
            <person name="Bergman C.M."/>
            <person name="Oliver B."/>
            <person name="Markow T.A."/>
            <person name="Kaufman T.C."/>
            <person name="Kellis M."/>
            <person name="Gelbart W."/>
            <person name="Iyer V.N."/>
            <person name="Pollard D.A."/>
            <person name="Sackton T.B."/>
            <person name="Larracuente A.M."/>
            <person name="Singh N.D."/>
            <person name="Abad J.P."/>
            <person name="Abt D.N."/>
            <person name="Adryan B."/>
            <person name="Aguade M."/>
            <person name="Akashi H."/>
            <person name="Anderson W.W."/>
            <person name="Aquadro C.F."/>
            <person name="Ardell D.H."/>
            <person name="Arguello R."/>
            <person name="Artieri C.G."/>
            <person name="Barbash D.A."/>
            <person name="Barker D."/>
            <person name="Barsanti P."/>
            <person name="Batterham P."/>
            <person name="Batzoglou S."/>
            <person name="Begun D."/>
            <person name="Bhutkar A."/>
            <person name="Blanco E."/>
            <person name="Bosak S.A."/>
            <person name="Bradley R.K."/>
            <person name="Brand A.D."/>
            <person name="Brent M.R."/>
            <person name="Brooks A.N."/>
            <person name="Brown R.H."/>
            <person name="Butlin R.K."/>
            <person name="Caggese C."/>
            <person name="Calvi B.R."/>
            <person name="Bernardo de Carvalho A."/>
            <person name="Caspi A."/>
            <person name="Castrezana S."/>
            <person name="Celniker S.E."/>
            <person name="Chang J.L."/>
            <person name="Chapple C."/>
            <person name="Chatterji S."/>
            <person name="Chinwalla A."/>
            <person name="Civetta A."/>
            <person name="Clifton S.W."/>
            <person name="Comeron J.M."/>
            <person name="Costello J.C."/>
            <person name="Coyne J.A."/>
            <person name="Daub J."/>
            <person name="David R.G."/>
            <person name="Delcher A.L."/>
            <person name="Delehaunty K."/>
            <person name="Do C.B."/>
            <person name="Ebling H."/>
            <person name="Edwards K."/>
            <person name="Eickbush T."/>
            <person name="Evans J.D."/>
            <person name="Filipski A."/>
            <person name="Findeiss S."/>
            <person name="Freyhult E."/>
            <person name="Fulton L."/>
            <person name="Fulton R."/>
            <person name="Garcia A.C."/>
            <person name="Gardiner A."/>
            <person name="Garfield D.A."/>
            <person name="Garvin B.E."/>
            <person name="Gibson G."/>
            <person name="Gilbert D."/>
            <person name="Gnerre S."/>
            <person name="Godfrey J."/>
            <person name="Good R."/>
            <person name="Gotea V."/>
            <person name="Gravely B."/>
            <person name="Greenberg A.J."/>
            <person name="Griffiths-Jones S."/>
            <person name="Gross S."/>
            <person name="Guigo R."/>
            <person name="Gustafson E.A."/>
            <person name="Haerty W."/>
            <person name="Hahn M.W."/>
            <person name="Halligan D.L."/>
            <person name="Halpern A.L."/>
            <person name="Halter G.M."/>
            <person name="Han M.V."/>
            <person name="Heger A."/>
            <person name="Hillier L."/>
            <person name="Hinrichs A.S."/>
            <person name="Holmes I."/>
            <person name="Hoskins R.A."/>
            <person name="Hubisz M.J."/>
            <person name="Hultmark D."/>
            <person name="Huntley M.A."/>
            <person name="Jaffe D.B."/>
            <person name="Jagadeeshan S."/>
            <person name="Jeck W.R."/>
            <person name="Johnson J."/>
            <person name="Jones C.D."/>
            <person name="Jordan W.C."/>
            <person name="Karpen G.H."/>
            <person name="Kataoka E."/>
            <person name="Keightley P.D."/>
            <person name="Kheradpour P."/>
            <person name="Kirkness E.F."/>
            <person name="Koerich L.B."/>
            <person name="Kristiansen K."/>
            <person name="Kudrna D."/>
            <person name="Kulathinal R.J."/>
            <person name="Kumar S."/>
            <person name="Kwok R."/>
            <person name="Lander E."/>
            <person name="Langley C.H."/>
            <person name="Lapoint R."/>
            <person name="Lazzaro B.P."/>
            <person name="Lee S.J."/>
            <person name="Levesque L."/>
            <person name="Li R."/>
            <person name="Lin C.F."/>
            <person name="Lin M.F."/>
            <person name="Lindblad-Toh K."/>
            <person name="Llopart A."/>
            <person name="Long M."/>
            <person name="Low L."/>
            <person name="Lozovsky E."/>
            <person name="Lu J."/>
            <person name="Luo M."/>
            <person name="Machado C.A."/>
            <person name="Makalowski W."/>
            <person name="Marzo M."/>
            <person name="Matsuda M."/>
            <person name="Matzkin L."/>
            <person name="McAllister B."/>
            <person name="McBride C.S."/>
            <person name="McKernan B."/>
            <person name="McKernan K."/>
            <person name="Mendez-Lago M."/>
            <person name="Minx P."/>
            <person name="Mollenhauer M.U."/>
            <person name="Montooth K."/>
            <person name="Mount S.M."/>
            <person name="Mu X."/>
            <person name="Myers E."/>
            <person name="Negre B."/>
            <person name="Newfeld S."/>
            <person name="Nielsen R."/>
            <person name="Noor M.A."/>
            <person name="O'Grady P."/>
            <person name="Pachter L."/>
            <person name="Papaceit M."/>
            <person name="Parisi M.J."/>
            <person name="Parisi M."/>
            <person name="Parts L."/>
            <person name="Pedersen J.S."/>
            <person name="Pesole G."/>
            <person name="Phillippy A.M."/>
            <person name="Ponting C.P."/>
            <person name="Pop M."/>
            <person name="Porcelli D."/>
            <person name="Powell J.R."/>
            <person name="Prohaska S."/>
            <person name="Pruitt K."/>
            <person name="Puig M."/>
            <person name="Quesneville H."/>
            <person name="Ram K.R."/>
            <person name="Rand D."/>
            <person name="Rasmussen M.D."/>
            <person name="Reed L.K."/>
            <person name="Reenan R."/>
            <person name="Reily A."/>
            <person name="Remington K.A."/>
            <person name="Rieger T.T."/>
            <person name="Ritchie M.G."/>
            <person name="Robin C."/>
            <person name="Rogers Y.H."/>
            <person name="Rohde C."/>
            <person name="Rozas J."/>
            <person name="Rubenfield M.J."/>
            <person name="Ruiz A."/>
            <person name="Russo S."/>
            <person name="Salzberg S.L."/>
            <person name="Sanchez-Gracia A."/>
            <person name="Saranga D.J."/>
            <person name="Sato H."/>
            <person name="Schaeffer S.W."/>
            <person name="Schatz M.C."/>
            <person name="Schlenke T."/>
            <person name="Schwartz R."/>
            <person name="Segarra C."/>
            <person name="Singh R.S."/>
            <person name="Sirot L."/>
            <person name="Sirota M."/>
            <person name="Sisneros N.B."/>
            <person name="Smith C.D."/>
            <person name="Smith T.F."/>
            <person name="Spieth J."/>
            <person name="Stage D.E."/>
            <person name="Stark A."/>
            <person name="Stephan W."/>
            <person name="Strausberg R.L."/>
            <person name="Strempel S."/>
            <person name="Sturgill D."/>
            <person name="Sutton G."/>
            <person name="Sutton G.G."/>
            <person name="Tao W."/>
            <person name="Teichmann S."/>
            <person name="Tobari Y.N."/>
            <person name="Tomimura Y."/>
            <person name="Tsolas J.M."/>
            <person name="Valente V.L."/>
            <person name="Venter E."/>
            <person name="Venter J.C."/>
            <person name="Vicario S."/>
            <person name="Vieira F.G."/>
            <person name="Vilella A.J."/>
            <person name="Villasante A."/>
            <person name="Walenz B."/>
            <person name="Wang J."/>
            <person name="Wasserman M."/>
            <person name="Watts T."/>
            <person name="Wilson D."/>
            <person name="Wilson R.K."/>
            <person name="Wing R.A."/>
            <person name="Wolfner M.F."/>
            <person name="Wong A."/>
            <person name="Wong G.K."/>
            <person name="Wu C.I."/>
            <person name="Wu G."/>
            <person name="Yamamoto D."/>
            <person name="Yang H.P."/>
            <person name="Yang S.P."/>
            <person name="Yorke J.A."/>
            <person name="Yoshida K."/>
            <person name="Zdobnov E."/>
            <person name="Zhang P."/>
            <person name="Zhang Y."/>
            <person name="Zimin A.V."/>
            <person name="Baldwin J."/>
            <person name="Abdouelleil A."/>
            <person name="Abdulkadir J."/>
            <person name="Abebe A."/>
            <person name="Abera B."/>
            <person name="Abreu J."/>
            <person name="Acer S.C."/>
            <person name="Aftuck L."/>
            <person name="Alexander A."/>
            <person name="An P."/>
            <person name="Anderson E."/>
            <person name="Anderson S."/>
            <person name="Arachi H."/>
            <person name="Azer M."/>
            <person name="Bachantsang P."/>
            <person name="Barry A."/>
            <person name="Bayul T."/>
            <person name="Berlin A."/>
            <person name="Bessette D."/>
            <person name="Bloom T."/>
            <person name="Blye J."/>
            <person name="Boguslavskiy L."/>
            <person name="Bonnet C."/>
            <person name="Boukhgalter B."/>
            <person name="Bourzgui I."/>
            <person name="Brown A."/>
            <person name="Cahill P."/>
            <person name="Channer S."/>
            <person name="Cheshatsang Y."/>
            <person name="Chuda L."/>
            <person name="Citroen M."/>
            <person name="Collymore A."/>
            <person name="Cooke P."/>
            <person name="Costello M."/>
            <person name="D'Aco K."/>
            <person name="Daza R."/>
            <person name="De Haan G."/>
            <person name="DeGray S."/>
            <person name="DeMaso C."/>
            <person name="Dhargay N."/>
            <person name="Dooley K."/>
            <person name="Dooley E."/>
            <person name="Doricent M."/>
            <person name="Dorje P."/>
            <person name="Dorjee K."/>
            <person name="Dupes A."/>
            <person name="Elong R."/>
            <person name="Falk J."/>
            <person name="Farina A."/>
            <person name="Faro S."/>
            <person name="Ferguson D."/>
            <person name="Fisher S."/>
            <person name="Foley C.D."/>
            <person name="Franke A."/>
            <person name="Friedrich D."/>
            <person name="Gadbois L."/>
            <person name="Gearin G."/>
            <person name="Gearin C.R."/>
            <person name="Giannoukos G."/>
            <person name="Goode T."/>
            <person name="Graham J."/>
            <person name="Grandbois E."/>
            <person name="Grewal S."/>
            <person name="Gyaltsen K."/>
            <person name="Hafez N."/>
            <person name="Hagos B."/>
            <person name="Hall J."/>
            <person name="Henson C."/>
            <person name="Hollinger A."/>
            <person name="Honan T."/>
            <person name="Huard M.D."/>
            <person name="Hughes L."/>
            <person name="Hurhula B."/>
            <person name="Husby M.E."/>
            <person name="Kamat A."/>
            <person name="Kanga B."/>
            <person name="Kashin S."/>
            <person name="Khazanovich D."/>
            <person name="Kisner P."/>
            <person name="Lance K."/>
            <person name="Lara M."/>
            <person name="Lee W."/>
            <person name="Lennon N."/>
            <person name="Letendre F."/>
            <person name="LeVine R."/>
            <person name="Lipovsky A."/>
            <person name="Liu X."/>
            <person name="Liu J."/>
            <person name="Liu S."/>
            <person name="Lokyitsang T."/>
            <person name="Lokyitsang Y."/>
            <person name="Lubonja R."/>
            <person name="Lui A."/>
            <person name="MacDonald P."/>
            <person name="Magnisalis V."/>
            <person name="Maru K."/>
            <person name="Matthews C."/>
            <person name="McCusker W."/>
            <person name="McDonough S."/>
            <person name="Mehta T."/>
            <person name="Meldrim J."/>
            <person name="Meneus L."/>
            <person name="Mihai O."/>
            <person name="Mihalev A."/>
            <person name="Mihova T."/>
            <person name="Mittelman R."/>
            <person name="Mlenga V."/>
            <person name="Montmayeur A."/>
            <person name="Mulrain L."/>
            <person name="Navidi A."/>
            <person name="Naylor J."/>
            <person name="Negash T."/>
            <person name="Nguyen T."/>
            <person name="Nguyen N."/>
            <person name="Nicol R."/>
            <person name="Norbu C."/>
            <person name="Norbu N."/>
            <person name="Novod N."/>
            <person name="O'Neill B."/>
            <person name="Osman S."/>
            <person name="Markiewicz E."/>
            <person name="Oyono O.L."/>
            <person name="Patti C."/>
            <person name="Phunkhang P."/>
            <person name="Pierre F."/>
            <person name="Priest M."/>
            <person name="Raghuraman S."/>
            <person name="Rege F."/>
            <person name="Reyes R."/>
            <person name="Rise C."/>
            <person name="Rogov P."/>
            <person name="Ross K."/>
            <person name="Ryan E."/>
            <person name="Settipalli S."/>
            <person name="Shea T."/>
            <person name="Sherpa N."/>
            <person name="Shi L."/>
            <person name="Shih D."/>
            <person name="Sparrow T."/>
            <person name="Spaulding J."/>
            <person name="Stalker J."/>
            <person name="Stange-Thomann N."/>
            <person name="Stavropoulos S."/>
            <person name="Stone C."/>
            <person name="Strader C."/>
            <person name="Tesfaye S."/>
            <person name="Thomson T."/>
            <person name="Thoulutsang Y."/>
            <person name="Thoulutsang D."/>
            <person name="Topham K."/>
            <person name="Topping I."/>
            <person name="Tsamla T."/>
            <person name="Vassiliev H."/>
            <person name="Vo A."/>
            <person name="Wangchuk T."/>
            <person name="Wangdi T."/>
            <person name="Weiand M."/>
            <person name="Wilkinson J."/>
            <person name="Wilson A."/>
            <person name="Yadav S."/>
            <person name="Young G."/>
            <person name="Yu Q."/>
            <person name="Zembek L."/>
            <person name="Zhong D."/>
            <person name="Zimmer A."/>
            <person name="Zwirko Z."/>
            <person name="Jaffe D.B."/>
            <person name="Alvarez P."/>
            <person name="Brockman W."/>
            <person name="Butler J."/>
            <person name="Chin C."/>
            <person name="Gnerre S."/>
            <person name="Grabherr M."/>
            <person name="Kleber M."/>
            <person name="Mauceli E."/>
            <person name="MacCallum I."/>
        </authorList>
    </citation>
    <scope>NUCLEOTIDE SEQUENCE [LARGE SCALE GENOMIC DNA]</scope>
    <source>
        <strain evidence="3">Tucson 14024-0371.13</strain>
    </source>
</reference>
<accession>B3MCX3</accession>
<gene>
    <name evidence="2" type="primary">Dana\GF13413</name>
    <name evidence="2" type="synonym">dana_GLEANR_13428</name>
    <name evidence="2" type="ORF">GF13413</name>
</gene>
<dbReference type="HOGENOM" id="CLU_1379419_0_0_1"/>
<feature type="region of interest" description="Disordered" evidence="1">
    <location>
        <begin position="1"/>
        <end position="29"/>
    </location>
</feature>
<name>B3MCX3_DROAN</name>
<protein>
    <submittedName>
        <fullName evidence="2">Uncharacterized protein</fullName>
    </submittedName>
</protein>
<proteinExistence type="predicted"/>
<dbReference type="EMBL" id="CH902619">
    <property type="protein sequence ID" value="EDV37375.2"/>
    <property type="molecule type" value="Genomic_DNA"/>
</dbReference>
<dbReference type="GeneID" id="6496255"/>
<feature type="compositionally biased region" description="Low complexity" evidence="1">
    <location>
        <begin position="8"/>
        <end position="29"/>
    </location>
</feature>
<dbReference type="OrthoDB" id="7873130at2759"/>